<gene>
    <name evidence="1" type="ORF">CAG99_01165</name>
</gene>
<dbReference type="CDD" id="cd02603">
    <property type="entry name" value="HAD_sEH-N_like"/>
    <property type="match status" value="1"/>
</dbReference>
<dbReference type="Proteomes" id="UP000194218">
    <property type="component" value="Chromosome"/>
</dbReference>
<sequence>MAYRGLILDFAGVLATGIRESIRDWCLGERLDADAWRHALETDPAGRRYYLDLEAGRLSQADWNRLTARALGLPDGENLMGRAWARVRPAAEVIALARAAREAGMTVAMLSNSFGLAPYDPYAHVGVWDLFDVAVISEREFVAKPDPRIYRLTLERMGLPGEACVFVDDRPENLPPAAALGITTVHATADGAWLADLTRLLALPSAAADGDAPGTRPDGGAA</sequence>
<dbReference type="PANTHER" id="PTHR47829">
    <property type="entry name" value="HYDROLASE, PUTATIVE (AFU_ORTHOLOGUE AFUA_1G12880)-RELATED"/>
    <property type="match status" value="1"/>
</dbReference>
<dbReference type="Gene3D" id="3.40.50.1000">
    <property type="entry name" value="HAD superfamily/HAD-like"/>
    <property type="match status" value="1"/>
</dbReference>
<keyword evidence="2" id="KW-1185">Reference proteome</keyword>
<dbReference type="SUPFAM" id="SSF56784">
    <property type="entry name" value="HAD-like"/>
    <property type="match status" value="1"/>
</dbReference>
<name>A0A1W7CSC5_9ACTN</name>
<dbReference type="SFLD" id="SFLDG01129">
    <property type="entry name" value="C1.5:_HAD__Beta-PGM__Phosphata"/>
    <property type="match status" value="1"/>
</dbReference>
<dbReference type="InterPro" id="IPR036412">
    <property type="entry name" value="HAD-like_sf"/>
</dbReference>
<dbReference type="InterPro" id="IPR052898">
    <property type="entry name" value="ACAD10-like"/>
</dbReference>
<evidence type="ECO:0000313" key="2">
    <source>
        <dbReference type="Proteomes" id="UP000194218"/>
    </source>
</evidence>
<accession>A0A1W7CSC5</accession>
<reference evidence="1 2" key="1">
    <citation type="submission" date="2017-05" db="EMBL/GenBank/DDBJ databases">
        <title>Complete genome sequence of Streptomyces sp. SCSIO 03032 revealed the diverse biosynthetic pathways for its bioactive secondary metabolites.</title>
        <authorList>
            <person name="Ma L."/>
            <person name="Zhu Y."/>
            <person name="Zhang W."/>
            <person name="Zhang G."/>
            <person name="Tian X."/>
            <person name="Zhang S."/>
            <person name="Zhang C."/>
        </authorList>
    </citation>
    <scope>NUCLEOTIDE SEQUENCE [LARGE SCALE GENOMIC DNA]</scope>
    <source>
        <strain evidence="1 2">SCSIO 03032</strain>
    </source>
</reference>
<evidence type="ECO:0000313" key="1">
    <source>
        <dbReference type="EMBL" id="ARQ67622.1"/>
    </source>
</evidence>
<dbReference type="InterPro" id="IPR006439">
    <property type="entry name" value="HAD-SF_hydro_IA"/>
</dbReference>
<organism evidence="1 2">
    <name type="scientific">Streptomyces marincola</name>
    <dbReference type="NCBI Taxonomy" id="2878388"/>
    <lineage>
        <taxon>Bacteria</taxon>
        <taxon>Bacillati</taxon>
        <taxon>Actinomycetota</taxon>
        <taxon>Actinomycetes</taxon>
        <taxon>Kitasatosporales</taxon>
        <taxon>Streptomycetaceae</taxon>
        <taxon>Streptomyces</taxon>
    </lineage>
</organism>
<dbReference type="PANTHER" id="PTHR47829:SF1">
    <property type="entry name" value="HAD FAMILY PHOSPHATASE"/>
    <property type="match status" value="1"/>
</dbReference>
<protein>
    <submittedName>
        <fullName evidence="1">Haloacid dehalogenase</fullName>
    </submittedName>
</protein>
<dbReference type="PRINTS" id="PR00413">
    <property type="entry name" value="HADHALOGNASE"/>
</dbReference>
<dbReference type="EMBL" id="CP021121">
    <property type="protein sequence ID" value="ARQ67622.1"/>
    <property type="molecule type" value="Genomic_DNA"/>
</dbReference>
<dbReference type="KEGG" id="smao:CAG99_01165"/>
<dbReference type="OrthoDB" id="9795007at2"/>
<dbReference type="SFLD" id="SFLDS00003">
    <property type="entry name" value="Haloacid_Dehalogenase"/>
    <property type="match status" value="1"/>
</dbReference>
<dbReference type="Pfam" id="PF00702">
    <property type="entry name" value="Hydrolase"/>
    <property type="match status" value="1"/>
</dbReference>
<dbReference type="NCBIfam" id="TIGR01509">
    <property type="entry name" value="HAD-SF-IA-v3"/>
    <property type="match status" value="1"/>
</dbReference>
<proteinExistence type="predicted"/>
<dbReference type="AlphaFoldDB" id="A0A1W7CSC5"/>
<dbReference type="InterPro" id="IPR023214">
    <property type="entry name" value="HAD_sf"/>
</dbReference>
<dbReference type="RefSeq" id="WP_086157145.1">
    <property type="nucleotide sequence ID" value="NZ_CP021121.1"/>
</dbReference>